<keyword evidence="1" id="KW-0732">Signal</keyword>
<dbReference type="PROSITE" id="PS51257">
    <property type="entry name" value="PROKAR_LIPOPROTEIN"/>
    <property type="match status" value="1"/>
</dbReference>
<dbReference type="AlphaFoldDB" id="A0A4R8DEA0"/>
<gene>
    <name evidence="2" type="ORF">EDB95_3683</name>
</gene>
<reference evidence="2 3" key="1">
    <citation type="submission" date="2019-03" db="EMBL/GenBank/DDBJ databases">
        <title>Genomic Encyclopedia of Type Strains, Phase IV (KMG-IV): sequencing the most valuable type-strain genomes for metagenomic binning, comparative biology and taxonomic classification.</title>
        <authorList>
            <person name="Goeker M."/>
        </authorList>
    </citation>
    <scope>NUCLEOTIDE SEQUENCE [LARGE SCALE GENOMIC DNA]</scope>
    <source>
        <strain evidence="2 3">DSM 100059</strain>
    </source>
</reference>
<protein>
    <submittedName>
        <fullName evidence="2">Uncharacterized protein DUF5007</fullName>
    </submittedName>
</protein>
<evidence type="ECO:0000313" key="2">
    <source>
        <dbReference type="EMBL" id="TDW95863.1"/>
    </source>
</evidence>
<organism evidence="2 3">
    <name type="scientific">Dinghuibacter silviterrae</name>
    <dbReference type="NCBI Taxonomy" id="1539049"/>
    <lineage>
        <taxon>Bacteria</taxon>
        <taxon>Pseudomonadati</taxon>
        <taxon>Bacteroidota</taxon>
        <taxon>Chitinophagia</taxon>
        <taxon>Chitinophagales</taxon>
        <taxon>Chitinophagaceae</taxon>
        <taxon>Dinghuibacter</taxon>
    </lineage>
</organism>
<evidence type="ECO:0000313" key="3">
    <source>
        <dbReference type="Proteomes" id="UP000294498"/>
    </source>
</evidence>
<name>A0A4R8DEA0_9BACT</name>
<feature type="chain" id="PRO_5020446553" evidence="1">
    <location>
        <begin position="23"/>
        <end position="326"/>
    </location>
</feature>
<dbReference type="Proteomes" id="UP000294498">
    <property type="component" value="Unassembled WGS sequence"/>
</dbReference>
<sequence>MKRSLCLLAALLAALASCTKYEKGFLSPNIQYLQSDYTISKGRVYTSDAVNPDGSSQPLTVTLVHVYDSAGNNVDSIFFKKYPVTTWTSAYNATTDTTLSDIKAKQQVQQLPPISLNSGSGVIDANFATIYLPAGTYSLDERISNVVGSEMFHNFVKITLVDAPAYQSVPDLGTTYDKLFKVGNESVTRLAATPVITINYLADTPNLIILKMVDQNGVPFDPKTGEIVKRPNSGVNPTPPYLQCFENYTNSYTYTDTAMLFNYALTPFPFASLGNGFNLYYRIPTQYFSAAGQPDGMWSANPRLPFRLWVPGVYSITMRFPDLTHK</sequence>
<comment type="caution">
    <text evidence="2">The sequence shown here is derived from an EMBL/GenBank/DDBJ whole genome shotgun (WGS) entry which is preliminary data.</text>
</comment>
<dbReference type="EMBL" id="SODV01000002">
    <property type="protein sequence ID" value="TDW95863.1"/>
    <property type="molecule type" value="Genomic_DNA"/>
</dbReference>
<evidence type="ECO:0000256" key="1">
    <source>
        <dbReference type="SAM" id="SignalP"/>
    </source>
</evidence>
<proteinExistence type="predicted"/>
<feature type="signal peptide" evidence="1">
    <location>
        <begin position="1"/>
        <end position="22"/>
    </location>
</feature>
<dbReference type="RefSeq" id="WP_162852669.1">
    <property type="nucleotide sequence ID" value="NZ_SODV01000002.1"/>
</dbReference>
<keyword evidence="3" id="KW-1185">Reference proteome</keyword>
<accession>A0A4R8DEA0</accession>